<dbReference type="EMBL" id="GGYP01002661">
    <property type="protein sequence ID" value="MDE47432.1"/>
    <property type="molecule type" value="Transcribed_RNA"/>
</dbReference>
<evidence type="ECO:0000313" key="6">
    <source>
        <dbReference type="EMBL" id="MDE47432.1"/>
    </source>
</evidence>
<evidence type="ECO:0000256" key="2">
    <source>
        <dbReference type="ARBA" id="ARBA00022448"/>
    </source>
</evidence>
<proteinExistence type="inferred from homology"/>
<keyword evidence="2" id="KW-0813">Transport</keyword>
<protein>
    <submittedName>
        <fullName evidence="6">Vacuolar protein sorting-associated protein 13C</fullName>
    </submittedName>
</protein>
<dbReference type="Pfam" id="PF12624">
    <property type="entry name" value="VPS13_N"/>
    <property type="match status" value="1"/>
</dbReference>
<keyword evidence="3" id="KW-0445">Lipid transport</keyword>
<dbReference type="GO" id="GO:0045053">
    <property type="term" value="P:protein retention in Golgi apparatus"/>
    <property type="evidence" value="ECO:0007669"/>
    <property type="project" value="TreeGrafter"/>
</dbReference>
<accession>A0A6G1SBV5</accession>
<dbReference type="InterPro" id="IPR026854">
    <property type="entry name" value="VPS13_N"/>
</dbReference>
<dbReference type="InterPro" id="IPR009543">
    <property type="entry name" value="VPS13_VAB"/>
</dbReference>
<gene>
    <name evidence="6" type="primary">Vps13c</name>
    <name evidence="6" type="ORF">g.7876</name>
</gene>
<evidence type="ECO:0000259" key="4">
    <source>
        <dbReference type="Pfam" id="PF12624"/>
    </source>
</evidence>
<dbReference type="PANTHER" id="PTHR16166:SF93">
    <property type="entry name" value="INTERMEMBRANE LIPID TRANSFER PROTEIN VPS13"/>
    <property type="match status" value="1"/>
</dbReference>
<dbReference type="GO" id="GO:0006623">
    <property type="term" value="P:protein targeting to vacuole"/>
    <property type="evidence" value="ECO:0007669"/>
    <property type="project" value="TreeGrafter"/>
</dbReference>
<dbReference type="Pfam" id="PF25036">
    <property type="entry name" value="VPS13_VAB"/>
    <property type="match status" value="1"/>
</dbReference>
<feature type="domain" description="Vacuolar protein sorting-associated protein 13 VPS13 adaptor binding" evidence="5">
    <location>
        <begin position="925"/>
        <end position="1294"/>
    </location>
</feature>
<dbReference type="PANTHER" id="PTHR16166">
    <property type="entry name" value="VACUOLAR PROTEIN SORTING-ASSOCIATED PROTEIN VPS13"/>
    <property type="match status" value="1"/>
</dbReference>
<evidence type="ECO:0000259" key="5">
    <source>
        <dbReference type="Pfam" id="PF25036"/>
    </source>
</evidence>
<feature type="domain" description="Chorein N-terminal" evidence="4">
    <location>
        <begin position="2"/>
        <end position="560"/>
    </location>
</feature>
<dbReference type="InterPro" id="IPR026847">
    <property type="entry name" value="VPS13"/>
</dbReference>
<evidence type="ECO:0000256" key="1">
    <source>
        <dbReference type="ARBA" id="ARBA00006545"/>
    </source>
</evidence>
<organism evidence="6">
    <name type="scientific">Aceria tosichella</name>
    <name type="common">wheat curl mite</name>
    <dbReference type="NCBI Taxonomy" id="561515"/>
    <lineage>
        <taxon>Eukaryota</taxon>
        <taxon>Metazoa</taxon>
        <taxon>Ecdysozoa</taxon>
        <taxon>Arthropoda</taxon>
        <taxon>Chelicerata</taxon>
        <taxon>Arachnida</taxon>
        <taxon>Acari</taxon>
        <taxon>Acariformes</taxon>
        <taxon>Trombidiformes</taxon>
        <taxon>Prostigmata</taxon>
        <taxon>Eupodina</taxon>
        <taxon>Eriophyoidea</taxon>
        <taxon>Eriophyidae</taxon>
        <taxon>Eriophyinae</taxon>
        <taxon>Aceriini</taxon>
        <taxon>Aceria</taxon>
    </lineage>
</organism>
<sequence length="1913" mass="217075">MVFESVIANLLNAYLGHFIDDVNASQLQLGAWRGNVELKNLAIKEDAFASLDLPFKILHGHIGKLTTIIPWSSLYSSPVQLSLQDVFVVAVPNVLEEYDDDIEAERAWQAKKKQLNLIETTRKNLDIQDQKRKNFNKVAQEDDGFVTKLAAQVIRNVQIHINNIHIVYEDKFTDSLNPFQVGLTLNKIVFETVDDPASVQQQDKYSETQKQELIFKVTSIDYLSIYFNCEKNIKFLSELKNMTEVDAILSKRIASSTNQVNDKTLDYILKPVTFQGNLVINSKPEKFDFSLPVADVDMILGDFIVNLKKSQLHSITSFMDSLNRIRVASAFRKFRPNVGVHKHSSEWWQFALSSILERDIKPRRNNWNWKRMKKHRQRCREYKELYKEKLLCQNATEKIAIEEELEDYEREMDVFNIILCRSHADIECAPELEKRREEEAKKGGSWFSLSGWGLGGWAGSAKSEKETKEIVSDLQREMTQEEKEKLYNAIGYDSSSVGVLDTPKEFVGVLVNFRLDSIRCVVTGFDENFRIGEFCMRNINFAVQFRPAASAAQVGVTFDSTSILTSSEDPNLAGKSASIDSRRRALAFARSASKTTDEPKADFGLHLTSKSFNLECSYEPKPEGVTLNMNSAVEEIQLVLTSFTSYSYKLPVETQYCILSPCTIRMISQQEANNQVMHVEFSKLDIHMAPQAYKIINNVANAFRGNTEIKIVEKPPPRSSDILLPKILSRDSRYRSKDVVESALEVTEDMNMALQAAAKTIVASAPFETTGNSQREVYLDMRNINFVVESGVVNPQPLIKFHSSIFGQLQNSNFIKLECQCLLNYHNEKKNAWEPMIEPVSYDPYPSGEPVLWKFDAIIDMKEVNGQSVMNIELESQEQLDLTITKTAINVLLSLLDTLGEDNERADVPKLPAPTRDRSKSDVHVFKNLLPFCIKFNIIGKDNVHELEAGEDCPMEHIKFGKTEIRIKLLDYLGYSWVADNTISSVTEDEEFDLWKFFPSGATHGAPTGHSLDPIPYNPGHRRTDSSDEYTLTVLLATTKDSTGLITSTLFSPYWLINKTRQLVHWKSSGRRGYNVIDPGTISYPILMSFRQTLFSKKRMQMKINDSDFSESFPVDVVGSNGTVLVKGKNGAFYTTAVQITMSRIGLTKIITANPFYLIINKTKHTIEYSEDNYEFKQAPGKETTPLWPYRLKDLTLCFRFADQPDISSKLVSLTSSNACLLSIYDRLVYVTVEVEESGVQVTLEDYFDGCSPILFVNGTERNVISYGQTGCKQRFHLPPMHSAHFTWHNPMGERTVRWSMNDGPELVLNPRQDIISMSDDKETCWVSYVDGSQRVLFVTNNFTLASEMMHAIEFVQPQMEITLQSRGFGLSLVDDIAGLEIAYLGIAPSDLIWEIKQPDRRHYQPLPLKDIEILEAAFKKQYSKLQSRSMAGFPNATDSKTKTVTKLSRKLKVEWPNDLASLEYPVLLEPIVGQLRRVKNRGIWGYIGYSEHTTQLHFKLSHMQIDNQMSDCLFSTIMSHIAAPRSVVGDQVPKPFFEFSAIIQRQANLRRFKYLSLLVQEFFIKIEYSFIQHLMEFSDEASTWYYRNYTHKEMIETDLDLILNSDKVLVESITQSNRILYDLIHFSPLKLNVSFSFSSHSDDKDEGVSLPLGLDFIIRSAGVTLTEFQDVTFKLDCFERNMVLFTQEQLMWASLDHYKRQILKQFYAVVLGLDVIGNPVSLMMDLRQGVGDFFYEPFQGIIKGPEEAVEGLALGVASLFSHTVGGAIGALSKISGTLGEGISSLTFDDELKKRRRQRRREQPNIARSGKDLVEGFVGGITGIVTRPISGAKEDGFEGFMKGVGKGVIGVFTQPATSVVDFATGTLNAIKDCVNEQKGPRRLRPPRVIIIGQALQPYNRYEAEKLLAPVKRR</sequence>
<name>A0A6G1SBV5_9ACAR</name>
<evidence type="ECO:0000256" key="3">
    <source>
        <dbReference type="ARBA" id="ARBA00023055"/>
    </source>
</evidence>
<dbReference type="GO" id="GO:0006869">
    <property type="term" value="P:lipid transport"/>
    <property type="evidence" value="ECO:0007669"/>
    <property type="project" value="UniProtKB-KW"/>
</dbReference>
<reference evidence="6" key="1">
    <citation type="submission" date="2018-10" db="EMBL/GenBank/DDBJ databases">
        <title>Transcriptome assembly of Aceria tosichella (Wheat curl mite) Type 2.</title>
        <authorList>
            <person name="Scully E.D."/>
            <person name="Geib S.M."/>
            <person name="Palmer N.A."/>
            <person name="Gupta A.K."/>
            <person name="Sarath G."/>
            <person name="Tatineni S."/>
        </authorList>
    </citation>
    <scope>NUCLEOTIDE SEQUENCE</scope>
    <source>
        <strain evidence="6">LincolnNE</strain>
    </source>
</reference>
<comment type="similarity">
    <text evidence="1">Belongs to the VPS13 family.</text>
</comment>